<accession>A0A2A2JBQ0</accession>
<dbReference type="InterPro" id="IPR008271">
    <property type="entry name" value="Ser/Thr_kinase_AS"/>
</dbReference>
<evidence type="ECO:0000256" key="1">
    <source>
        <dbReference type="ARBA" id="ARBA00012513"/>
    </source>
</evidence>
<keyword evidence="3" id="KW-0808">Transferase</keyword>
<feature type="region of interest" description="Disordered" evidence="11">
    <location>
        <begin position="1"/>
        <end position="32"/>
    </location>
</feature>
<organism evidence="13 14">
    <name type="scientific">Diploscapter pachys</name>
    <dbReference type="NCBI Taxonomy" id="2018661"/>
    <lineage>
        <taxon>Eukaryota</taxon>
        <taxon>Metazoa</taxon>
        <taxon>Ecdysozoa</taxon>
        <taxon>Nematoda</taxon>
        <taxon>Chromadorea</taxon>
        <taxon>Rhabditida</taxon>
        <taxon>Rhabditina</taxon>
        <taxon>Rhabditomorpha</taxon>
        <taxon>Rhabditoidea</taxon>
        <taxon>Rhabditidae</taxon>
        <taxon>Diploscapter</taxon>
    </lineage>
</organism>
<evidence type="ECO:0000256" key="2">
    <source>
        <dbReference type="ARBA" id="ARBA00022527"/>
    </source>
</evidence>
<dbReference type="EMBL" id="LIAE01010543">
    <property type="protein sequence ID" value="PAV59133.1"/>
    <property type="molecule type" value="Genomic_DNA"/>
</dbReference>
<keyword evidence="2 10" id="KW-0723">Serine/threonine-protein kinase</keyword>
<proteinExistence type="inferred from homology"/>
<evidence type="ECO:0000256" key="3">
    <source>
        <dbReference type="ARBA" id="ARBA00022679"/>
    </source>
</evidence>
<feature type="domain" description="Protein kinase" evidence="12">
    <location>
        <begin position="45"/>
        <end position="318"/>
    </location>
</feature>
<dbReference type="Proteomes" id="UP000218231">
    <property type="component" value="Unassembled WGS sequence"/>
</dbReference>
<protein>
    <recommendedName>
        <fullName evidence="1">non-specific serine/threonine protein kinase</fullName>
        <ecNumber evidence="1">2.7.11.1</ecNumber>
    </recommendedName>
</protein>
<feature type="binding site" evidence="9">
    <location>
        <position position="75"/>
    </location>
    <ligand>
        <name>ATP</name>
        <dbReference type="ChEBI" id="CHEBI:30616"/>
    </ligand>
</feature>
<keyword evidence="4 9" id="KW-0547">Nucleotide-binding</keyword>
<dbReference type="PROSITE" id="PS00108">
    <property type="entry name" value="PROTEIN_KINASE_ST"/>
    <property type="match status" value="1"/>
</dbReference>
<dbReference type="PROSITE" id="PS00107">
    <property type="entry name" value="PROTEIN_KINASE_ATP"/>
    <property type="match status" value="1"/>
</dbReference>
<evidence type="ECO:0000256" key="4">
    <source>
        <dbReference type="ARBA" id="ARBA00022741"/>
    </source>
</evidence>
<keyword evidence="6 9" id="KW-0067">ATP-binding</keyword>
<keyword evidence="14" id="KW-1185">Reference proteome</keyword>
<comment type="catalytic activity">
    <reaction evidence="8">
        <text>L-seryl-[protein] + ATP = O-phospho-L-seryl-[protein] + ADP + H(+)</text>
        <dbReference type="Rhea" id="RHEA:17989"/>
        <dbReference type="Rhea" id="RHEA-COMP:9863"/>
        <dbReference type="Rhea" id="RHEA-COMP:11604"/>
        <dbReference type="ChEBI" id="CHEBI:15378"/>
        <dbReference type="ChEBI" id="CHEBI:29999"/>
        <dbReference type="ChEBI" id="CHEBI:30616"/>
        <dbReference type="ChEBI" id="CHEBI:83421"/>
        <dbReference type="ChEBI" id="CHEBI:456216"/>
        <dbReference type="EC" id="2.7.11.1"/>
    </reaction>
</comment>
<dbReference type="PANTHER" id="PTHR24356">
    <property type="entry name" value="SERINE/THREONINE-PROTEIN KINASE"/>
    <property type="match status" value="1"/>
</dbReference>
<dbReference type="InterPro" id="IPR011009">
    <property type="entry name" value="Kinase-like_dom_sf"/>
</dbReference>
<evidence type="ECO:0000256" key="7">
    <source>
        <dbReference type="ARBA" id="ARBA00047899"/>
    </source>
</evidence>
<evidence type="ECO:0000256" key="6">
    <source>
        <dbReference type="ARBA" id="ARBA00022840"/>
    </source>
</evidence>
<dbReference type="PROSITE" id="PS50011">
    <property type="entry name" value="PROTEIN_KINASE_DOM"/>
    <property type="match status" value="1"/>
</dbReference>
<dbReference type="InterPro" id="IPR017441">
    <property type="entry name" value="Protein_kinase_ATP_BS"/>
</dbReference>
<evidence type="ECO:0000259" key="12">
    <source>
        <dbReference type="PROSITE" id="PS50011"/>
    </source>
</evidence>
<comment type="caution">
    <text evidence="13">The sequence shown here is derived from an EMBL/GenBank/DDBJ whole genome shotgun (WGS) entry which is preliminary data.</text>
</comment>
<reference evidence="13 14" key="1">
    <citation type="journal article" date="2017" name="Curr. Biol.">
        <title>Genome architecture and evolution of a unichromosomal asexual nematode.</title>
        <authorList>
            <person name="Fradin H."/>
            <person name="Zegar C."/>
            <person name="Gutwein M."/>
            <person name="Lucas J."/>
            <person name="Kovtun M."/>
            <person name="Corcoran D."/>
            <person name="Baugh L.R."/>
            <person name="Kiontke K."/>
            <person name="Gunsalus K."/>
            <person name="Fitch D.H."/>
            <person name="Piano F."/>
        </authorList>
    </citation>
    <scope>NUCLEOTIDE SEQUENCE [LARGE SCALE GENOMIC DNA]</scope>
    <source>
        <strain evidence="13">PF1309</strain>
    </source>
</reference>
<dbReference type="STRING" id="2018661.A0A2A2JBQ0"/>
<dbReference type="EC" id="2.7.11.1" evidence="1"/>
<dbReference type="Pfam" id="PF00069">
    <property type="entry name" value="Pkinase"/>
    <property type="match status" value="1"/>
</dbReference>
<dbReference type="GO" id="GO:0035556">
    <property type="term" value="P:intracellular signal transduction"/>
    <property type="evidence" value="ECO:0007669"/>
    <property type="project" value="TreeGrafter"/>
</dbReference>
<dbReference type="OrthoDB" id="347657at2759"/>
<keyword evidence="5" id="KW-0418">Kinase</keyword>
<evidence type="ECO:0000256" key="9">
    <source>
        <dbReference type="PROSITE-ProRule" id="PRU10141"/>
    </source>
</evidence>
<dbReference type="GO" id="GO:0005524">
    <property type="term" value="F:ATP binding"/>
    <property type="evidence" value="ECO:0007669"/>
    <property type="project" value="UniProtKB-UniRule"/>
</dbReference>
<comment type="catalytic activity">
    <reaction evidence="7">
        <text>L-threonyl-[protein] + ATP = O-phospho-L-threonyl-[protein] + ADP + H(+)</text>
        <dbReference type="Rhea" id="RHEA:46608"/>
        <dbReference type="Rhea" id="RHEA-COMP:11060"/>
        <dbReference type="Rhea" id="RHEA-COMP:11605"/>
        <dbReference type="ChEBI" id="CHEBI:15378"/>
        <dbReference type="ChEBI" id="CHEBI:30013"/>
        <dbReference type="ChEBI" id="CHEBI:30616"/>
        <dbReference type="ChEBI" id="CHEBI:61977"/>
        <dbReference type="ChEBI" id="CHEBI:456216"/>
        <dbReference type="EC" id="2.7.11.1"/>
    </reaction>
</comment>
<dbReference type="InterPro" id="IPR050236">
    <property type="entry name" value="Ser_Thr_kinase_AGC"/>
</dbReference>
<dbReference type="AlphaFoldDB" id="A0A2A2JBQ0"/>
<dbReference type="SMART" id="SM00220">
    <property type="entry name" value="S_TKc"/>
    <property type="match status" value="1"/>
</dbReference>
<evidence type="ECO:0000256" key="10">
    <source>
        <dbReference type="RuleBase" id="RU000304"/>
    </source>
</evidence>
<comment type="similarity">
    <text evidence="10">Belongs to the protein kinase superfamily.</text>
</comment>
<name>A0A2A2JBQ0_9BILA</name>
<evidence type="ECO:0000256" key="11">
    <source>
        <dbReference type="SAM" id="MobiDB-lite"/>
    </source>
</evidence>
<dbReference type="InterPro" id="IPR000719">
    <property type="entry name" value="Prot_kinase_dom"/>
</dbReference>
<evidence type="ECO:0000256" key="8">
    <source>
        <dbReference type="ARBA" id="ARBA00048679"/>
    </source>
</evidence>
<evidence type="ECO:0000256" key="5">
    <source>
        <dbReference type="ARBA" id="ARBA00022777"/>
    </source>
</evidence>
<sequence>MRGSLQMAEDGLIPENMRPTSSSNYVNPDAQVDEHGNRMKTMTDYEVLKEIGEGSFSVVYAARERAGQKREAAIKTCFKKQIIKLGKVASVFREKRVLQTLSEAESCSPFIVQLIATFQDENHLYFVLSYAKYGDLLQVQMKRPDRKFMKEEAKFYAAELWMALTHIHGHDFVHLDVKLENILVKSDGHTMLSDFGCVKDLNEKDEKLDPRIRHSAIMPGTAQYVSPEILQRDPVTPSCDIWAFGVVIYQLLTGKHCFHDESEYLIFKRIQKLLYKFPDEFPEDAKDLVEKILVLQPTERLGAVESGGGEAVAKHAFFEGIEWDKLHETQPPITLE</sequence>
<dbReference type="SUPFAM" id="SSF56112">
    <property type="entry name" value="Protein kinase-like (PK-like)"/>
    <property type="match status" value="1"/>
</dbReference>
<dbReference type="GO" id="GO:0004674">
    <property type="term" value="F:protein serine/threonine kinase activity"/>
    <property type="evidence" value="ECO:0007669"/>
    <property type="project" value="UniProtKB-KW"/>
</dbReference>
<dbReference type="Gene3D" id="3.30.200.20">
    <property type="entry name" value="Phosphorylase Kinase, domain 1"/>
    <property type="match status" value="1"/>
</dbReference>
<gene>
    <name evidence="13" type="ORF">WR25_10805</name>
</gene>
<dbReference type="PANTHER" id="PTHR24356:SF163">
    <property type="entry name" value="3-PHOSPHOINOSITIDE-DEPENDENT PROTEIN KINASE 1-RELATED"/>
    <property type="match status" value="1"/>
</dbReference>
<evidence type="ECO:0000313" key="13">
    <source>
        <dbReference type="EMBL" id="PAV59133.1"/>
    </source>
</evidence>
<dbReference type="Gene3D" id="1.10.510.10">
    <property type="entry name" value="Transferase(Phosphotransferase) domain 1"/>
    <property type="match status" value="1"/>
</dbReference>
<evidence type="ECO:0000313" key="14">
    <source>
        <dbReference type="Proteomes" id="UP000218231"/>
    </source>
</evidence>